<dbReference type="InterPro" id="IPR018146">
    <property type="entry name" value="Glyoxalase_1_CS"/>
</dbReference>
<dbReference type="PROSITE" id="PS51819">
    <property type="entry name" value="VOC"/>
    <property type="match status" value="1"/>
</dbReference>
<keyword evidence="1" id="KW-0479">Metal-binding</keyword>
<dbReference type="PANTHER" id="PTHR43279">
    <property type="entry name" value="CATECHOL-2,3-DIOXYGENASE"/>
    <property type="match status" value="1"/>
</dbReference>
<proteinExistence type="predicted"/>
<gene>
    <name evidence="3" type="primary">catE</name>
    <name evidence="3" type="ORF">SAMEA3381414_01404</name>
</gene>
<keyword evidence="3" id="KW-0560">Oxidoreductase</keyword>
<evidence type="ECO:0000259" key="2">
    <source>
        <dbReference type="PROSITE" id="PS51819"/>
    </source>
</evidence>
<protein>
    <submittedName>
        <fullName evidence="3">Glyoxalase family protein</fullName>
        <ecNumber evidence="3">1.13.11.2</ecNumber>
    </submittedName>
</protein>
<sequence length="253" mass="28278">MTYEYKSHIYLAETVLNVKDLASQTAFYQQVIGLEILSQTETESILLPTRKALADVLKHLTDLQIPLVGGADHGYSEAIYLEDLEGNGIELYRDKPVSTWDIREDGRIIGVTEALAAQDIYELGERVEPFILAEGTRMGHIHLSVKDSRKSSQFYQKVLGLEDKFSVPSASWIAAGDYHHHLAVNEWGGKGLASRKQGLPGLAYYVIEVAHKKELLTIAQRAQEVDAPIKWMTSSQLEITDSDGIVTRIRLAR</sequence>
<dbReference type="AlphaFoldDB" id="A0A4J2G501"/>
<dbReference type="EC" id="1.13.11.2" evidence="3"/>
<dbReference type="InterPro" id="IPR004360">
    <property type="entry name" value="Glyas_Fos-R_dOase_dom"/>
</dbReference>
<evidence type="ECO:0000256" key="1">
    <source>
        <dbReference type="ARBA" id="ARBA00022723"/>
    </source>
</evidence>
<dbReference type="InterPro" id="IPR037523">
    <property type="entry name" value="VOC_core"/>
</dbReference>
<name>A0A4J2G501_STREE</name>
<dbReference type="Gene3D" id="3.10.180.10">
    <property type="entry name" value="2,3-Dihydroxybiphenyl 1,2-Dioxygenase, domain 1"/>
    <property type="match status" value="2"/>
</dbReference>
<dbReference type="Pfam" id="PF00903">
    <property type="entry name" value="Glyoxalase"/>
    <property type="match status" value="1"/>
</dbReference>
<organism evidence="3">
    <name type="scientific">Streptococcus pneumoniae</name>
    <dbReference type="NCBI Taxonomy" id="1313"/>
    <lineage>
        <taxon>Bacteria</taxon>
        <taxon>Bacillati</taxon>
        <taxon>Bacillota</taxon>
        <taxon>Bacilli</taxon>
        <taxon>Lactobacillales</taxon>
        <taxon>Streptococcaceae</taxon>
        <taxon>Streptococcus</taxon>
    </lineage>
</organism>
<dbReference type="InterPro" id="IPR029068">
    <property type="entry name" value="Glyas_Bleomycin-R_OHBP_Dase"/>
</dbReference>
<dbReference type="CDD" id="cd16359">
    <property type="entry name" value="VOC_BsCatE_like_C"/>
    <property type="match status" value="1"/>
</dbReference>
<dbReference type="EMBL" id="CAATIT010000004">
    <property type="protein sequence ID" value="VNQ87408.1"/>
    <property type="molecule type" value="Genomic_DNA"/>
</dbReference>
<dbReference type="GO" id="GO:0018577">
    <property type="term" value="F:catechol 2,3-dioxygenase activity"/>
    <property type="evidence" value="ECO:0007669"/>
    <property type="project" value="UniProtKB-EC"/>
</dbReference>
<evidence type="ECO:0000313" key="3">
    <source>
        <dbReference type="EMBL" id="VNQ87408.1"/>
    </source>
</evidence>
<dbReference type="GO" id="GO:0004462">
    <property type="term" value="F:lactoylglutathione lyase activity"/>
    <property type="evidence" value="ECO:0007669"/>
    <property type="project" value="InterPro"/>
</dbReference>
<reference evidence="3" key="1">
    <citation type="submission" date="2019-04" db="EMBL/GenBank/DDBJ databases">
        <authorList>
            <consortium name="Pathogen Informatics"/>
        </authorList>
    </citation>
    <scope>NUCLEOTIDE SEQUENCE</scope>
    <source>
        <strain evidence="3">GPSC72</strain>
    </source>
</reference>
<feature type="domain" description="VOC" evidence="2">
    <location>
        <begin position="137"/>
        <end position="253"/>
    </location>
</feature>
<dbReference type="GO" id="GO:0046872">
    <property type="term" value="F:metal ion binding"/>
    <property type="evidence" value="ECO:0007669"/>
    <property type="project" value="UniProtKB-KW"/>
</dbReference>
<dbReference type="SUPFAM" id="SSF54593">
    <property type="entry name" value="Glyoxalase/Bleomycin resistance protein/Dihydroxybiphenyl dioxygenase"/>
    <property type="match status" value="2"/>
</dbReference>
<dbReference type="PROSITE" id="PS00934">
    <property type="entry name" value="GLYOXALASE_I_1"/>
    <property type="match status" value="1"/>
</dbReference>
<accession>A0A4J2G501</accession>
<dbReference type="PANTHER" id="PTHR43279:SF1">
    <property type="entry name" value="CATECHOL-2,3-DIOXYGENASE"/>
    <property type="match status" value="1"/>
</dbReference>